<comment type="caution">
    <text evidence="1">The sequence shown here is derived from an EMBL/GenBank/DDBJ whole genome shotgun (WGS) entry which is preliminary data.</text>
</comment>
<accession>A0A3M2LFN0</accession>
<dbReference type="EMBL" id="RFFH01000003">
    <property type="protein sequence ID" value="RMI33518.1"/>
    <property type="molecule type" value="Genomic_DNA"/>
</dbReference>
<dbReference type="Proteomes" id="UP000279275">
    <property type="component" value="Unassembled WGS sequence"/>
</dbReference>
<dbReference type="AlphaFoldDB" id="A0A3M2LFN0"/>
<keyword evidence="2" id="KW-1185">Reference proteome</keyword>
<proteinExistence type="predicted"/>
<gene>
    <name evidence="1" type="ORF">EBN03_10385</name>
</gene>
<sequence>MQRSIVLAIRRPEQYVVAASIAAAGLLGSLRPFRPMFQQIEHIPDVIDSDWLNTVLMTPVAYLCIKGAALLIRRAFGRDPFEAFAATLDRTAGAPSLTKHFERRMAGYPAEVLDYRMRIVTGRELDLLSQLNREVFGRTAFSLPLDVIKRRNRSLFEANPLVFAFIEARIGSGYVPIGMSNILPLNAIGDSLYCRTGGLRDSQLRGVHVAGVGEWPESVLLFSMGILRSFRGRLADSPLTLGNVFVDHLAEIVAATRSRQVGESQLRVLAQTEYPRGGIGKLLQRCGFTDSGIVTGDGYPLWEIRGAVPSATPPSATALALFIRSLTSLSTGRRPLPRS</sequence>
<reference evidence="1 2" key="1">
    <citation type="submission" date="2018-10" db="EMBL/GenBank/DDBJ databases">
        <title>Isolation from cow dung.</title>
        <authorList>
            <person name="Ling L."/>
        </authorList>
    </citation>
    <scope>NUCLEOTIDE SEQUENCE [LARGE SCALE GENOMIC DNA]</scope>
    <source>
        <strain evidence="1 2">NEAU-LL90</strain>
    </source>
</reference>
<organism evidence="1 2">
    <name type="scientific">Nocardia stercoris</name>
    <dbReference type="NCBI Taxonomy" id="2483361"/>
    <lineage>
        <taxon>Bacteria</taxon>
        <taxon>Bacillati</taxon>
        <taxon>Actinomycetota</taxon>
        <taxon>Actinomycetes</taxon>
        <taxon>Mycobacteriales</taxon>
        <taxon>Nocardiaceae</taxon>
        <taxon>Nocardia</taxon>
    </lineage>
</organism>
<protein>
    <submittedName>
        <fullName evidence="1">Uncharacterized protein</fullName>
    </submittedName>
</protein>
<evidence type="ECO:0000313" key="1">
    <source>
        <dbReference type="EMBL" id="RMI33518.1"/>
    </source>
</evidence>
<name>A0A3M2LFN0_9NOCA</name>
<evidence type="ECO:0000313" key="2">
    <source>
        <dbReference type="Proteomes" id="UP000279275"/>
    </source>
</evidence>